<dbReference type="OrthoDB" id="1264814at2"/>
<dbReference type="AlphaFoldDB" id="A0A1N7ICZ8"/>
<reference evidence="1 4" key="2">
    <citation type="submission" date="2018-11" db="EMBL/GenBank/DDBJ databases">
        <title>Proposal to divide the Flavobacteriaceae and reorganize its genera based on Amino Acid Identity values calculated from whole genome sequences.</title>
        <authorList>
            <person name="Nicholson A.C."/>
            <person name="Gulvik C.A."/>
            <person name="Whitney A.M."/>
            <person name="Humrighouse B.W."/>
            <person name="Bell M."/>
            <person name="Holmes B."/>
            <person name="Steigerwalt A.G."/>
            <person name="Villarma A."/>
            <person name="Sheth M."/>
            <person name="Batra D."/>
            <person name="Pryor J."/>
            <person name="Bernardet J.-F."/>
            <person name="Hugo C."/>
            <person name="Kampfer P."/>
            <person name="Newman J."/>
            <person name="McQuiston J.R."/>
        </authorList>
    </citation>
    <scope>NUCLEOTIDE SEQUENCE [LARGE SCALE GENOMIC DNA]</scope>
    <source>
        <strain evidence="1 4">DSM 16927</strain>
    </source>
</reference>
<evidence type="ECO:0000313" key="1">
    <source>
        <dbReference type="EMBL" id="AZB01954.1"/>
    </source>
</evidence>
<name>A0A1N7ICZ8_9FLAO</name>
<reference evidence="2 3" key="1">
    <citation type="submission" date="2017-01" db="EMBL/GenBank/DDBJ databases">
        <authorList>
            <person name="Mah S.A."/>
            <person name="Swanson W.J."/>
            <person name="Moy G.W."/>
            <person name="Vacquier V.D."/>
        </authorList>
    </citation>
    <scope>NUCLEOTIDE SEQUENCE [LARGE SCALE GENOMIC DNA]</scope>
    <source>
        <strain evidence="2 3">DSM 16927</strain>
    </source>
</reference>
<dbReference type="Proteomes" id="UP000186106">
    <property type="component" value="Unassembled WGS sequence"/>
</dbReference>
<organism evidence="2 3">
    <name type="scientific">Chryseobacterium joostei</name>
    <dbReference type="NCBI Taxonomy" id="112234"/>
    <lineage>
        <taxon>Bacteria</taxon>
        <taxon>Pseudomonadati</taxon>
        <taxon>Bacteroidota</taxon>
        <taxon>Flavobacteriia</taxon>
        <taxon>Flavobacteriales</taxon>
        <taxon>Weeksellaceae</taxon>
        <taxon>Chryseobacterium group</taxon>
        <taxon>Chryseobacterium</taxon>
    </lineage>
</organism>
<dbReference type="KEGG" id="cjt:EG359_21220"/>
<gene>
    <name evidence="1" type="ORF">EG359_21220</name>
    <name evidence="2" type="ORF">SAMN05421768_104150</name>
</gene>
<dbReference type="EMBL" id="CP033926">
    <property type="protein sequence ID" value="AZB01954.1"/>
    <property type="molecule type" value="Genomic_DNA"/>
</dbReference>
<evidence type="ECO:0000313" key="3">
    <source>
        <dbReference type="Proteomes" id="UP000186106"/>
    </source>
</evidence>
<dbReference type="PROSITE" id="PS51257">
    <property type="entry name" value="PROKAR_LIPOPROTEIN"/>
    <property type="match status" value="1"/>
</dbReference>
<dbReference type="STRING" id="112234.SAMN05421768_104150"/>
<evidence type="ECO:0000313" key="4">
    <source>
        <dbReference type="Proteomes" id="UP000279541"/>
    </source>
</evidence>
<evidence type="ECO:0008006" key="5">
    <source>
        <dbReference type="Google" id="ProtNLM"/>
    </source>
</evidence>
<accession>A0A1N7ICZ8</accession>
<protein>
    <recommendedName>
        <fullName evidence="5">Lipoprotein</fullName>
    </recommendedName>
</protein>
<keyword evidence="4" id="KW-1185">Reference proteome</keyword>
<proteinExistence type="predicted"/>
<dbReference type="EMBL" id="FTNZ01000004">
    <property type="protein sequence ID" value="SIS34891.1"/>
    <property type="molecule type" value="Genomic_DNA"/>
</dbReference>
<dbReference type="Proteomes" id="UP000279541">
    <property type="component" value="Chromosome"/>
</dbReference>
<evidence type="ECO:0000313" key="2">
    <source>
        <dbReference type="EMBL" id="SIS34891.1"/>
    </source>
</evidence>
<dbReference type="RefSeq" id="WP_076353702.1">
    <property type="nucleotide sequence ID" value="NZ_CP033926.1"/>
</dbReference>
<sequence length="333" mass="38832">MVKNSIILKVSTIFLLIFFTLSSCKESHTTKKELSTNFKKENIIFSEISFNKKSDYQSTNLKNLVLTFKNISYTLKFVEDRTYLQYKLDNKIVTDWQQISYNFNYDSSYEDAEKNIRILYNSGINKGFLLLPGYTEEYPVFNVYSFDKNRITYLENISTDDPNCLGFSKEKIEAIGLGNDTSFRTVNNQKERRCLLKKEKKDDLNTQIFETDIQKIKESTSSIKKLISIPSGEYFATNEQLDDYGISLKIEKDSIIYTESGNMGKLYNQYLLKVDKTVDGKTFLKYSQLMNGYTGDADKLLYFGNIKYNQGQLLFESEYMEKKYGIKNIILKK</sequence>